<gene>
    <name evidence="9" type="ORF">SAMN05660197_1448</name>
</gene>
<dbReference type="OrthoDB" id="9805682at2"/>
<evidence type="ECO:0000313" key="9">
    <source>
        <dbReference type="EMBL" id="SMC09627.1"/>
    </source>
</evidence>
<evidence type="ECO:0000256" key="2">
    <source>
        <dbReference type="ARBA" id="ARBA00005745"/>
    </source>
</evidence>
<name>A0A1W1WTL9_9BACT</name>
<keyword evidence="5 7" id="KW-1133">Transmembrane helix</keyword>
<comment type="subcellular location">
    <subcellularLocation>
        <location evidence="1">Cell membrane</location>
        <topology evidence="1">Multi-pass membrane protein</topology>
    </subcellularLocation>
</comment>
<dbReference type="PANTHER" id="PTHR30012:SF4">
    <property type="entry name" value="MSHA BIOGENESIS PROTEIN MSHG"/>
    <property type="match status" value="1"/>
</dbReference>
<proteinExistence type="inferred from homology"/>
<evidence type="ECO:0000256" key="1">
    <source>
        <dbReference type="ARBA" id="ARBA00004651"/>
    </source>
</evidence>
<keyword evidence="10" id="KW-1185">Reference proteome</keyword>
<evidence type="ECO:0000313" key="10">
    <source>
        <dbReference type="Proteomes" id="UP000192602"/>
    </source>
</evidence>
<dbReference type="RefSeq" id="WP_084275843.1">
    <property type="nucleotide sequence ID" value="NZ_AP026671.1"/>
</dbReference>
<keyword evidence="3" id="KW-1003">Cell membrane</keyword>
<dbReference type="InterPro" id="IPR018076">
    <property type="entry name" value="T2SS_GspF_dom"/>
</dbReference>
<dbReference type="GO" id="GO:0015628">
    <property type="term" value="P:protein secretion by the type II secretion system"/>
    <property type="evidence" value="ECO:0007669"/>
    <property type="project" value="TreeGrafter"/>
</dbReference>
<dbReference type="PRINTS" id="PR00812">
    <property type="entry name" value="BCTERIALGSPF"/>
</dbReference>
<reference evidence="10" key="1">
    <citation type="submission" date="2017-04" db="EMBL/GenBank/DDBJ databases">
        <authorList>
            <person name="Varghese N."/>
            <person name="Submissions S."/>
        </authorList>
    </citation>
    <scope>NUCLEOTIDE SEQUENCE [LARGE SCALE GENOMIC DNA]</scope>
    <source>
        <strain evidence="10">DSM 16512</strain>
    </source>
</reference>
<feature type="transmembrane region" description="Helical" evidence="7">
    <location>
        <begin position="383"/>
        <end position="404"/>
    </location>
</feature>
<keyword evidence="4 7" id="KW-0812">Transmembrane</keyword>
<comment type="similarity">
    <text evidence="2">Belongs to the GSP F family.</text>
</comment>
<evidence type="ECO:0000259" key="8">
    <source>
        <dbReference type="Pfam" id="PF00482"/>
    </source>
</evidence>
<feature type="domain" description="Type II secretion system protein GspF" evidence="8">
    <location>
        <begin position="280"/>
        <end position="402"/>
    </location>
</feature>
<evidence type="ECO:0000256" key="6">
    <source>
        <dbReference type="ARBA" id="ARBA00023136"/>
    </source>
</evidence>
<feature type="transmembrane region" description="Helical" evidence="7">
    <location>
        <begin position="229"/>
        <end position="248"/>
    </location>
</feature>
<dbReference type="InterPro" id="IPR003004">
    <property type="entry name" value="GspF/PilC"/>
</dbReference>
<dbReference type="PANTHER" id="PTHR30012">
    <property type="entry name" value="GENERAL SECRETION PATHWAY PROTEIN"/>
    <property type="match status" value="1"/>
</dbReference>
<feature type="transmembrane region" description="Helical" evidence="7">
    <location>
        <begin position="178"/>
        <end position="198"/>
    </location>
</feature>
<dbReference type="AlphaFoldDB" id="A0A1W1WTL9"/>
<dbReference type="Proteomes" id="UP000192602">
    <property type="component" value="Unassembled WGS sequence"/>
</dbReference>
<dbReference type="GO" id="GO:0005886">
    <property type="term" value="C:plasma membrane"/>
    <property type="evidence" value="ECO:0007669"/>
    <property type="project" value="UniProtKB-SubCell"/>
</dbReference>
<dbReference type="Gene3D" id="1.20.81.30">
    <property type="entry name" value="Type II secretion system (T2SS), domain F"/>
    <property type="match status" value="2"/>
</dbReference>
<organism evidence="9 10">
    <name type="scientific">Nitratiruptor tergarcus DSM 16512</name>
    <dbReference type="NCBI Taxonomy" id="1069081"/>
    <lineage>
        <taxon>Bacteria</taxon>
        <taxon>Pseudomonadati</taxon>
        <taxon>Campylobacterota</taxon>
        <taxon>Epsilonproteobacteria</taxon>
        <taxon>Nautiliales</taxon>
        <taxon>Nitratiruptoraceae</taxon>
        <taxon>Nitratiruptor</taxon>
    </lineage>
</organism>
<keyword evidence="6 7" id="KW-0472">Membrane</keyword>
<evidence type="ECO:0000256" key="7">
    <source>
        <dbReference type="SAM" id="Phobius"/>
    </source>
</evidence>
<evidence type="ECO:0000256" key="5">
    <source>
        <dbReference type="ARBA" id="ARBA00022989"/>
    </source>
</evidence>
<protein>
    <submittedName>
        <fullName evidence="9">General secretion pathway protein F</fullName>
    </submittedName>
</protein>
<sequence length="414" mass="47127">MKYFNVLVLSKGKKNSFLIRSDSKKEAIEKAKLKTNGVVLKIEETSQPLEEKVEEFKNYLLSFRKIKIKRANLIATMRQLAVMANAGIPLHDALNEIANSTNDKQLQIILKDIAESINAGISLSQSMEKYKDELGNLTIMMIKLGEQTGDMASALFTLTNILEKIDENVRKFKKAIRYPLITLGAMAIAFTILIVYVVPKFKEIFERFHAKLPLPTRILLNIEYIFTHYGLYILLFLIASTIFVIFLYRTNPQFKKSIDTFLLKLYLLKDIIYYAQLNRFMLVFSELVKAGIPVIDALENSISLVDNSYLQEKLEIVKTMVEKGSSIEEAFAQTGLFENMILQMIAAGEASGQLDNMLQKITEYYGMKFDYILDNLSSYIEPIMLVIIAAMVLLLALGIFLPMWDMAQVIQGRG</sequence>
<accession>A0A1W1WTL9</accession>
<dbReference type="Pfam" id="PF00482">
    <property type="entry name" value="T2SSF"/>
    <property type="match status" value="2"/>
</dbReference>
<dbReference type="EMBL" id="FWWZ01000001">
    <property type="protein sequence ID" value="SMC09627.1"/>
    <property type="molecule type" value="Genomic_DNA"/>
</dbReference>
<evidence type="ECO:0000256" key="3">
    <source>
        <dbReference type="ARBA" id="ARBA00022475"/>
    </source>
</evidence>
<feature type="domain" description="Type II secretion system protein GspF" evidence="8">
    <location>
        <begin position="77"/>
        <end position="199"/>
    </location>
</feature>
<dbReference type="STRING" id="1069081.SAMN05660197_1448"/>
<evidence type="ECO:0000256" key="4">
    <source>
        <dbReference type="ARBA" id="ARBA00022692"/>
    </source>
</evidence>
<dbReference type="InterPro" id="IPR042094">
    <property type="entry name" value="T2SS_GspF_sf"/>
</dbReference>